<feature type="compositionally biased region" description="Low complexity" evidence="6">
    <location>
        <begin position="423"/>
        <end position="451"/>
    </location>
</feature>
<name>A0AAE0FK49_9CHLO</name>
<dbReference type="Proteomes" id="UP001190700">
    <property type="component" value="Unassembled WGS sequence"/>
</dbReference>
<dbReference type="PROSITE" id="PS00518">
    <property type="entry name" value="ZF_RING_1"/>
    <property type="match status" value="1"/>
</dbReference>
<evidence type="ECO:0000313" key="9">
    <source>
        <dbReference type="Proteomes" id="UP001190700"/>
    </source>
</evidence>
<dbReference type="InterPro" id="IPR013083">
    <property type="entry name" value="Znf_RING/FYVE/PHD"/>
</dbReference>
<evidence type="ECO:0000259" key="7">
    <source>
        <dbReference type="PROSITE" id="PS50089"/>
    </source>
</evidence>
<feature type="region of interest" description="Disordered" evidence="6">
    <location>
        <begin position="493"/>
        <end position="531"/>
    </location>
</feature>
<dbReference type="InterPro" id="IPR001841">
    <property type="entry name" value="Znf_RING"/>
</dbReference>
<keyword evidence="2 4" id="KW-0863">Zinc-finger</keyword>
<dbReference type="SUPFAM" id="SSF57850">
    <property type="entry name" value="RING/U-box"/>
    <property type="match status" value="1"/>
</dbReference>
<sequence length="700" mass="73845">MGLRHGPSVLACVICLAAWACVIAPSVLTCVIGPSMLACVILAFRVGLRHWAFPDPLIRLHTLHHLSNLLESRVVPGAAPTLRDGELEAQAEVIRKQYRAASETNLLATQQALKEASQQVEKHRAELQQEGGLEWWADALVVIEQRSGRAFLDQVLQALTPVQYASGKAVNPLWQGEAVRFDSVRGMMRVMMKDLEGAVEARSRLLERSRALAAMRSAADVRRAATCADCRQEGMGVLGVRCQFCEADHDVFAVVESQLSGRVASMRGFQGGYRIDGEEAVVDSRSGLTQPLTAEFVLKQAGRAVPEHHAAAQHHTHMLEAMRREFTAARAVMNAQRYAMYAEDELEQALIRMSLRDPTQEYSAHADLYCLSEVEVVESSIRNSNDKMVALAELRKLTGTVRYLKVPPPHEHFSAEAGGGAAGLQAAAGEGPSGAASGQPQSAPSSQRAAAGKAAEASSACVDQVGTDAAGPPSGGGGARRCLLPEPPALGAAASALSTSRGPVQLPVRPERAGAGAPGDGAGGVREPDTGEERCPVCLEGLGERVVVLPCGHLLCPTCMERMESRLPGYRKGAAVGGSPQTPSYLACPTCKRKASLVDIALATTRSSNATGRGEDPEASARQGVGIPELKGAVEGDGAIEERLRADASLHLSSAEDYGTKLGAVVRRLLLLLQDPTVSSPAPRGPLPTATSGPAATSEG</sequence>
<feature type="coiled-coil region" evidence="5">
    <location>
        <begin position="106"/>
        <end position="133"/>
    </location>
</feature>
<dbReference type="AlphaFoldDB" id="A0AAE0FK49"/>
<feature type="region of interest" description="Disordered" evidence="6">
    <location>
        <begin position="412"/>
        <end position="451"/>
    </location>
</feature>
<reference evidence="8 9" key="1">
    <citation type="journal article" date="2015" name="Genome Biol. Evol.">
        <title>Comparative Genomics of a Bacterivorous Green Alga Reveals Evolutionary Causalities and Consequences of Phago-Mixotrophic Mode of Nutrition.</title>
        <authorList>
            <person name="Burns J.A."/>
            <person name="Paasch A."/>
            <person name="Narechania A."/>
            <person name="Kim E."/>
        </authorList>
    </citation>
    <scope>NUCLEOTIDE SEQUENCE [LARGE SCALE GENOMIC DNA]</scope>
    <source>
        <strain evidence="8 9">PLY_AMNH</strain>
    </source>
</reference>
<keyword evidence="5" id="KW-0175">Coiled coil</keyword>
<dbReference type="PANTHER" id="PTHR45865:SF1">
    <property type="entry name" value="E3 UBIQUITIN-PROTEIN LIGASE SHPRH"/>
    <property type="match status" value="1"/>
</dbReference>
<dbReference type="Pfam" id="PF00097">
    <property type="entry name" value="zf-C3HC4"/>
    <property type="match status" value="1"/>
</dbReference>
<evidence type="ECO:0000256" key="2">
    <source>
        <dbReference type="ARBA" id="ARBA00022771"/>
    </source>
</evidence>
<gene>
    <name evidence="8" type="ORF">CYMTET_30033</name>
</gene>
<feature type="compositionally biased region" description="Polar residues" evidence="6">
    <location>
        <begin position="689"/>
        <end position="700"/>
    </location>
</feature>
<feature type="region of interest" description="Disordered" evidence="6">
    <location>
        <begin position="676"/>
        <end position="700"/>
    </location>
</feature>
<evidence type="ECO:0000256" key="1">
    <source>
        <dbReference type="ARBA" id="ARBA00022723"/>
    </source>
</evidence>
<keyword evidence="3" id="KW-0862">Zinc</keyword>
<keyword evidence="1" id="KW-0479">Metal-binding</keyword>
<organism evidence="8 9">
    <name type="scientific">Cymbomonas tetramitiformis</name>
    <dbReference type="NCBI Taxonomy" id="36881"/>
    <lineage>
        <taxon>Eukaryota</taxon>
        <taxon>Viridiplantae</taxon>
        <taxon>Chlorophyta</taxon>
        <taxon>Pyramimonadophyceae</taxon>
        <taxon>Pyramimonadales</taxon>
        <taxon>Pyramimonadaceae</taxon>
        <taxon>Cymbomonas</taxon>
    </lineage>
</organism>
<evidence type="ECO:0000256" key="4">
    <source>
        <dbReference type="PROSITE-ProRule" id="PRU00175"/>
    </source>
</evidence>
<evidence type="ECO:0000256" key="5">
    <source>
        <dbReference type="SAM" id="Coils"/>
    </source>
</evidence>
<dbReference type="InterPro" id="IPR017907">
    <property type="entry name" value="Znf_RING_CS"/>
</dbReference>
<dbReference type="InterPro" id="IPR052583">
    <property type="entry name" value="ATP-helicase/E3_Ub-Ligase"/>
</dbReference>
<dbReference type="InterPro" id="IPR018957">
    <property type="entry name" value="Znf_C3HC4_RING-type"/>
</dbReference>
<accession>A0AAE0FK49</accession>
<feature type="domain" description="RING-type" evidence="7">
    <location>
        <begin position="535"/>
        <end position="592"/>
    </location>
</feature>
<evidence type="ECO:0000256" key="6">
    <source>
        <dbReference type="SAM" id="MobiDB-lite"/>
    </source>
</evidence>
<proteinExistence type="predicted"/>
<dbReference type="SMART" id="SM00184">
    <property type="entry name" value="RING"/>
    <property type="match status" value="1"/>
</dbReference>
<dbReference type="PANTHER" id="PTHR45865">
    <property type="entry name" value="E3 UBIQUITIN-PROTEIN LIGASE SHPRH FAMILY MEMBER"/>
    <property type="match status" value="1"/>
</dbReference>
<protein>
    <recommendedName>
        <fullName evidence="7">RING-type domain-containing protein</fullName>
    </recommendedName>
</protein>
<evidence type="ECO:0000313" key="8">
    <source>
        <dbReference type="EMBL" id="KAK3261043.1"/>
    </source>
</evidence>
<keyword evidence="9" id="KW-1185">Reference proteome</keyword>
<dbReference type="PROSITE" id="PS50089">
    <property type="entry name" value="ZF_RING_2"/>
    <property type="match status" value="1"/>
</dbReference>
<dbReference type="GO" id="GO:0008270">
    <property type="term" value="F:zinc ion binding"/>
    <property type="evidence" value="ECO:0007669"/>
    <property type="project" value="UniProtKB-KW"/>
</dbReference>
<dbReference type="EMBL" id="LGRX02017196">
    <property type="protein sequence ID" value="KAK3261043.1"/>
    <property type="molecule type" value="Genomic_DNA"/>
</dbReference>
<dbReference type="Gene3D" id="3.30.40.10">
    <property type="entry name" value="Zinc/RING finger domain, C3HC4 (zinc finger)"/>
    <property type="match status" value="1"/>
</dbReference>
<comment type="caution">
    <text evidence="8">The sequence shown here is derived from an EMBL/GenBank/DDBJ whole genome shotgun (WGS) entry which is preliminary data.</text>
</comment>
<evidence type="ECO:0000256" key="3">
    <source>
        <dbReference type="ARBA" id="ARBA00022833"/>
    </source>
</evidence>